<dbReference type="GO" id="GO:0017038">
    <property type="term" value="P:protein import"/>
    <property type="evidence" value="ECO:0007669"/>
    <property type="project" value="TreeGrafter"/>
</dbReference>
<evidence type="ECO:0000313" key="11">
    <source>
        <dbReference type="Proteomes" id="UP000320314"/>
    </source>
</evidence>
<keyword evidence="6" id="KW-0813">Transport</keyword>
<dbReference type="GO" id="GO:0005886">
    <property type="term" value="C:plasma membrane"/>
    <property type="evidence" value="ECO:0007669"/>
    <property type="project" value="UniProtKB-SubCell"/>
</dbReference>
<dbReference type="PANTHER" id="PTHR30625">
    <property type="entry name" value="PROTEIN TOLQ"/>
    <property type="match status" value="1"/>
</dbReference>
<evidence type="ECO:0000259" key="9">
    <source>
        <dbReference type="Pfam" id="PF01618"/>
    </source>
</evidence>
<dbReference type="InterPro" id="IPR002898">
    <property type="entry name" value="MotA_ExbB_proton_chnl"/>
</dbReference>
<comment type="subcellular location">
    <subcellularLocation>
        <location evidence="1">Cell membrane</location>
        <topology evidence="1">Multi-pass membrane protein</topology>
    </subcellularLocation>
    <subcellularLocation>
        <location evidence="6">Membrane</location>
        <topology evidence="6">Multi-pass membrane protein</topology>
    </subcellularLocation>
</comment>
<organism evidence="10 11">
    <name type="scientific">Pararhizobium mangrovi</name>
    <dbReference type="NCBI Taxonomy" id="2590452"/>
    <lineage>
        <taxon>Bacteria</taxon>
        <taxon>Pseudomonadati</taxon>
        <taxon>Pseudomonadota</taxon>
        <taxon>Alphaproteobacteria</taxon>
        <taxon>Hyphomicrobiales</taxon>
        <taxon>Rhizobiaceae</taxon>
        <taxon>Rhizobium/Agrobacterium group</taxon>
        <taxon>Pararhizobium</taxon>
    </lineage>
</organism>
<dbReference type="EMBL" id="VHLH01000008">
    <property type="protein sequence ID" value="TPW29977.1"/>
    <property type="molecule type" value="Genomic_DNA"/>
</dbReference>
<name>A0A506UE25_9HYPH</name>
<evidence type="ECO:0000256" key="4">
    <source>
        <dbReference type="ARBA" id="ARBA00022989"/>
    </source>
</evidence>
<keyword evidence="6" id="KW-0653">Protein transport</keyword>
<evidence type="ECO:0000256" key="7">
    <source>
        <dbReference type="SAM" id="MobiDB-lite"/>
    </source>
</evidence>
<keyword evidence="5 8" id="KW-0472">Membrane</keyword>
<sequence>MPLFEAVSSLVALGGAVVALLLVLSVAAIALVLAKMVQFFRQRVGRHQNARRAVDLVARARTSEAERLVARDRSLVSRTMDTALTMRARGVPSVAVEEEVTRMAAESLHDLQRGFRALEAIAQIAPLLGLFGTVLGMIEAFQKLQQAANSVDPSILAGGIWVALLTTAVGLAVAMPVSLLLTWFESRVENERVAVETITGALVSSDRVNARSEPTGTRGAAVAERAAPNAMAGHAH</sequence>
<evidence type="ECO:0000256" key="1">
    <source>
        <dbReference type="ARBA" id="ARBA00004651"/>
    </source>
</evidence>
<dbReference type="AlphaFoldDB" id="A0A506UE25"/>
<evidence type="ECO:0000256" key="6">
    <source>
        <dbReference type="RuleBase" id="RU004057"/>
    </source>
</evidence>
<keyword evidence="3 8" id="KW-0812">Transmembrane</keyword>
<dbReference type="OrthoDB" id="4045at2"/>
<feature type="transmembrane region" description="Helical" evidence="8">
    <location>
        <begin position="117"/>
        <end position="138"/>
    </location>
</feature>
<comment type="similarity">
    <text evidence="6">Belongs to the exbB/tolQ family.</text>
</comment>
<dbReference type="PANTHER" id="PTHR30625:SF11">
    <property type="entry name" value="MOTA_TOLQ_EXBB PROTON CHANNEL DOMAIN-CONTAINING PROTEIN"/>
    <property type="match status" value="1"/>
</dbReference>
<protein>
    <submittedName>
        <fullName evidence="10">MotA/TolQ/ExbB proton channel family protein</fullName>
    </submittedName>
</protein>
<evidence type="ECO:0000313" key="10">
    <source>
        <dbReference type="EMBL" id="TPW29977.1"/>
    </source>
</evidence>
<accession>A0A506UE25</accession>
<dbReference type="Proteomes" id="UP000320314">
    <property type="component" value="Unassembled WGS sequence"/>
</dbReference>
<comment type="caution">
    <text evidence="10">The sequence shown here is derived from an EMBL/GenBank/DDBJ whole genome shotgun (WGS) entry which is preliminary data.</text>
</comment>
<dbReference type="InterPro" id="IPR050790">
    <property type="entry name" value="ExbB/TolQ_transport"/>
</dbReference>
<reference evidence="10 11" key="1">
    <citation type="submission" date="2019-06" db="EMBL/GenBank/DDBJ databases">
        <authorList>
            <person name="Li M."/>
        </authorList>
    </citation>
    <scope>NUCLEOTIDE SEQUENCE [LARGE SCALE GENOMIC DNA]</scope>
    <source>
        <strain evidence="10 11">BGMRC6574</strain>
    </source>
</reference>
<feature type="transmembrane region" description="Helical" evidence="8">
    <location>
        <begin position="6"/>
        <end position="33"/>
    </location>
</feature>
<evidence type="ECO:0000256" key="5">
    <source>
        <dbReference type="ARBA" id="ARBA00023136"/>
    </source>
</evidence>
<feature type="region of interest" description="Disordered" evidence="7">
    <location>
        <begin position="209"/>
        <end position="236"/>
    </location>
</feature>
<dbReference type="Pfam" id="PF01618">
    <property type="entry name" value="MotA_ExbB"/>
    <property type="match status" value="1"/>
</dbReference>
<keyword evidence="4 8" id="KW-1133">Transmembrane helix</keyword>
<proteinExistence type="inferred from homology"/>
<evidence type="ECO:0000256" key="3">
    <source>
        <dbReference type="ARBA" id="ARBA00022692"/>
    </source>
</evidence>
<keyword evidence="2" id="KW-1003">Cell membrane</keyword>
<feature type="transmembrane region" description="Helical" evidence="8">
    <location>
        <begin position="158"/>
        <end position="184"/>
    </location>
</feature>
<gene>
    <name evidence="10" type="ORF">FJU11_06395</name>
</gene>
<evidence type="ECO:0000256" key="8">
    <source>
        <dbReference type="SAM" id="Phobius"/>
    </source>
</evidence>
<evidence type="ECO:0000256" key="2">
    <source>
        <dbReference type="ARBA" id="ARBA00022475"/>
    </source>
</evidence>
<keyword evidence="11" id="KW-1185">Reference proteome</keyword>
<feature type="domain" description="MotA/TolQ/ExbB proton channel" evidence="9">
    <location>
        <begin position="78"/>
        <end position="195"/>
    </location>
</feature>